<keyword evidence="4 7" id="KW-0863">Zinc-finger</keyword>
<feature type="domain" description="RING-type" evidence="10">
    <location>
        <begin position="260"/>
        <end position="302"/>
    </location>
</feature>
<dbReference type="PANTHER" id="PTHR14155:SF548">
    <property type="entry name" value="RING-TYPE DOMAIN-CONTAINING PROTEIN"/>
    <property type="match status" value="1"/>
</dbReference>
<feature type="transmembrane region" description="Helical" evidence="9">
    <location>
        <begin position="12"/>
        <end position="35"/>
    </location>
</feature>
<dbReference type="PROSITE" id="PS50089">
    <property type="entry name" value="ZF_RING_2"/>
    <property type="match status" value="3"/>
</dbReference>
<dbReference type="Gramene" id="LPERR06G14400.1">
    <property type="protein sequence ID" value="LPERR06G14400.1"/>
    <property type="gene ID" value="LPERR06G14400"/>
</dbReference>
<evidence type="ECO:0000256" key="7">
    <source>
        <dbReference type="PROSITE-ProRule" id="PRU00175"/>
    </source>
</evidence>
<organism evidence="11 12">
    <name type="scientific">Leersia perrieri</name>
    <dbReference type="NCBI Taxonomy" id="77586"/>
    <lineage>
        <taxon>Eukaryota</taxon>
        <taxon>Viridiplantae</taxon>
        <taxon>Streptophyta</taxon>
        <taxon>Embryophyta</taxon>
        <taxon>Tracheophyta</taxon>
        <taxon>Spermatophyta</taxon>
        <taxon>Magnoliopsida</taxon>
        <taxon>Liliopsida</taxon>
        <taxon>Poales</taxon>
        <taxon>Poaceae</taxon>
        <taxon>BOP clade</taxon>
        <taxon>Oryzoideae</taxon>
        <taxon>Oryzeae</taxon>
        <taxon>Oryzinae</taxon>
        <taxon>Leersia</taxon>
    </lineage>
</organism>
<dbReference type="PANTHER" id="PTHR14155">
    <property type="entry name" value="RING FINGER DOMAIN-CONTAINING"/>
    <property type="match status" value="1"/>
</dbReference>
<evidence type="ECO:0000256" key="3">
    <source>
        <dbReference type="ARBA" id="ARBA00022723"/>
    </source>
</evidence>
<evidence type="ECO:0000256" key="1">
    <source>
        <dbReference type="ARBA" id="ARBA00000900"/>
    </source>
</evidence>
<dbReference type="InterPro" id="IPR053238">
    <property type="entry name" value="RING-H2_zinc_finger"/>
</dbReference>
<feature type="domain" description="RING-type" evidence="10">
    <location>
        <begin position="408"/>
        <end position="451"/>
    </location>
</feature>
<protein>
    <recommendedName>
        <fullName evidence="2">RING-type E3 ubiquitin transferase</fullName>
        <ecNumber evidence="2">2.3.2.27</ecNumber>
    </recommendedName>
</protein>
<evidence type="ECO:0000313" key="11">
    <source>
        <dbReference type="EnsemblPlants" id="LPERR06G14400.1"/>
    </source>
</evidence>
<evidence type="ECO:0000256" key="5">
    <source>
        <dbReference type="ARBA" id="ARBA00022833"/>
    </source>
</evidence>
<keyword evidence="9" id="KW-1133">Transmembrane helix</keyword>
<keyword evidence="9" id="KW-0812">Transmembrane</keyword>
<dbReference type="STRING" id="77586.A0A0D9WQY4"/>
<dbReference type="SUPFAM" id="SSF57850">
    <property type="entry name" value="RING/U-box"/>
    <property type="match status" value="3"/>
</dbReference>
<evidence type="ECO:0000256" key="9">
    <source>
        <dbReference type="SAM" id="Phobius"/>
    </source>
</evidence>
<dbReference type="HOGENOM" id="CLU_560651_0_0_1"/>
<feature type="compositionally biased region" description="Low complexity" evidence="8">
    <location>
        <begin position="85"/>
        <end position="95"/>
    </location>
</feature>
<feature type="region of interest" description="Disordered" evidence="8">
    <location>
        <begin position="85"/>
        <end position="105"/>
    </location>
</feature>
<proteinExistence type="inferred from homology"/>
<evidence type="ECO:0000313" key="12">
    <source>
        <dbReference type="Proteomes" id="UP000032180"/>
    </source>
</evidence>
<comment type="similarity">
    <text evidence="6">Belongs to the RING-type zinc finger family. ATL subfamily.</text>
</comment>
<feature type="transmembrane region" description="Helical" evidence="9">
    <location>
        <begin position="41"/>
        <end position="65"/>
    </location>
</feature>
<keyword evidence="5" id="KW-0862">Zinc</keyword>
<evidence type="ECO:0000256" key="4">
    <source>
        <dbReference type="ARBA" id="ARBA00022771"/>
    </source>
</evidence>
<dbReference type="AlphaFoldDB" id="A0A0D9WQY4"/>
<evidence type="ECO:0000259" key="10">
    <source>
        <dbReference type="PROSITE" id="PS50089"/>
    </source>
</evidence>
<dbReference type="EnsemblPlants" id="LPERR06G14400.1">
    <property type="protein sequence ID" value="LPERR06G14400.1"/>
    <property type="gene ID" value="LPERR06G14400"/>
</dbReference>
<dbReference type="InterPro" id="IPR013083">
    <property type="entry name" value="Znf_RING/FYVE/PHD"/>
</dbReference>
<sequence>MPRHDVYSDWRCYIFAAAVSLSAGLLTCTAGVIGYRKGHRGVSILVLAGVPAFFLTACAMCVAFASFRSWRTSRRAGVEQLEIARQPSSPRAAAPETPPPQLPEVSGGSEVFYSADGVSPRPATGTVVEVECAVCLGEMEEELGDAAVVAATRRLPACAHAFHAACIERWLREHPTCPVCRRGVHGCQRDRPPLILTLRQYTSVPGARVGAIIPHHGGAGVRPREQHAAAAGLGAAAIAGLPTYRYEKRRCGGGGGEDECAVCLGEVRPREVVKRLPACTHLFHRECIDVWLDSHVTCPVCRSPVAVDAVVLVPAMDVAAVRPVCCSCSSPSSRVLAVDAAAAGPNPTTLPAQLQQQPSAAAAALPREPPAAGLRRGRLGGGASALVVAVLPVYAWEKEKGGGDGDECAICLGKVRRGQVVKRLPVCTHVFHARCIDRWLTSSQATCPVCRTPVDSAAALQLQAAGVGGDQLPQCYAEHVPTHWGRN</sequence>
<dbReference type="GO" id="GO:0061630">
    <property type="term" value="F:ubiquitin protein ligase activity"/>
    <property type="evidence" value="ECO:0007669"/>
    <property type="project" value="UniProtKB-EC"/>
</dbReference>
<evidence type="ECO:0000256" key="2">
    <source>
        <dbReference type="ARBA" id="ARBA00012483"/>
    </source>
</evidence>
<keyword evidence="3" id="KW-0479">Metal-binding</keyword>
<accession>A0A0D9WQY4</accession>
<name>A0A0D9WQY4_9ORYZ</name>
<evidence type="ECO:0000256" key="6">
    <source>
        <dbReference type="ARBA" id="ARBA00024209"/>
    </source>
</evidence>
<dbReference type="GO" id="GO:0008270">
    <property type="term" value="F:zinc ion binding"/>
    <property type="evidence" value="ECO:0007669"/>
    <property type="project" value="UniProtKB-KW"/>
</dbReference>
<dbReference type="EC" id="2.3.2.27" evidence="2"/>
<dbReference type="InterPro" id="IPR001841">
    <property type="entry name" value="Znf_RING"/>
</dbReference>
<dbReference type="Proteomes" id="UP000032180">
    <property type="component" value="Chromosome 6"/>
</dbReference>
<feature type="domain" description="RING-type" evidence="10">
    <location>
        <begin position="132"/>
        <end position="181"/>
    </location>
</feature>
<dbReference type="eggNOG" id="KOG0800">
    <property type="taxonomic scope" value="Eukaryota"/>
</dbReference>
<reference evidence="12" key="2">
    <citation type="submission" date="2013-12" db="EMBL/GenBank/DDBJ databases">
        <authorList>
            <person name="Yu Y."/>
            <person name="Lee S."/>
            <person name="de Baynast K."/>
            <person name="Wissotski M."/>
            <person name="Liu L."/>
            <person name="Talag J."/>
            <person name="Goicoechea J."/>
            <person name="Angelova A."/>
            <person name="Jetty R."/>
            <person name="Kudrna D."/>
            <person name="Golser W."/>
            <person name="Rivera L."/>
            <person name="Zhang J."/>
            <person name="Wing R."/>
        </authorList>
    </citation>
    <scope>NUCLEOTIDE SEQUENCE</scope>
</reference>
<reference evidence="11" key="3">
    <citation type="submission" date="2015-04" db="UniProtKB">
        <authorList>
            <consortium name="EnsemblPlants"/>
        </authorList>
    </citation>
    <scope>IDENTIFICATION</scope>
</reference>
<keyword evidence="12" id="KW-1185">Reference proteome</keyword>
<comment type="catalytic activity">
    <reaction evidence="1">
        <text>S-ubiquitinyl-[E2 ubiquitin-conjugating enzyme]-L-cysteine + [acceptor protein]-L-lysine = [E2 ubiquitin-conjugating enzyme]-L-cysteine + N(6)-ubiquitinyl-[acceptor protein]-L-lysine.</text>
        <dbReference type="EC" id="2.3.2.27"/>
    </reaction>
</comment>
<dbReference type="Gene3D" id="3.30.40.10">
    <property type="entry name" value="Zinc/RING finger domain, C3HC4 (zinc finger)"/>
    <property type="match status" value="3"/>
</dbReference>
<keyword evidence="9" id="KW-0472">Membrane</keyword>
<reference evidence="11 12" key="1">
    <citation type="submission" date="2012-08" db="EMBL/GenBank/DDBJ databases">
        <title>Oryza genome evolution.</title>
        <authorList>
            <person name="Wing R.A."/>
        </authorList>
    </citation>
    <scope>NUCLEOTIDE SEQUENCE</scope>
</reference>
<dbReference type="SMART" id="SM00184">
    <property type="entry name" value="RING"/>
    <property type="match status" value="3"/>
</dbReference>
<dbReference type="Pfam" id="PF13639">
    <property type="entry name" value="zf-RING_2"/>
    <property type="match status" value="3"/>
</dbReference>
<evidence type="ECO:0000256" key="8">
    <source>
        <dbReference type="SAM" id="MobiDB-lite"/>
    </source>
</evidence>